<reference evidence="2" key="1">
    <citation type="submission" date="2021-11" db="EMBL/GenBank/DDBJ databases">
        <authorList>
            <consortium name="Genoscope - CEA"/>
            <person name="William W."/>
        </authorList>
    </citation>
    <scope>NUCLEOTIDE SEQUENCE</scope>
</reference>
<dbReference type="AlphaFoldDB" id="A0A8J2SG96"/>
<name>A0A8J2SG96_9STRA</name>
<organism evidence="2 3">
    <name type="scientific">Pelagomonas calceolata</name>
    <dbReference type="NCBI Taxonomy" id="35677"/>
    <lineage>
        <taxon>Eukaryota</taxon>
        <taxon>Sar</taxon>
        <taxon>Stramenopiles</taxon>
        <taxon>Ochrophyta</taxon>
        <taxon>Pelagophyceae</taxon>
        <taxon>Pelagomonadales</taxon>
        <taxon>Pelagomonadaceae</taxon>
        <taxon>Pelagomonas</taxon>
    </lineage>
</organism>
<accession>A0A8J2SG96</accession>
<comment type="caution">
    <text evidence="2">The sequence shown here is derived from an EMBL/GenBank/DDBJ whole genome shotgun (WGS) entry which is preliminary data.</text>
</comment>
<evidence type="ECO:0000313" key="3">
    <source>
        <dbReference type="Proteomes" id="UP000789595"/>
    </source>
</evidence>
<keyword evidence="3" id="KW-1185">Reference proteome</keyword>
<protein>
    <submittedName>
        <fullName evidence="2">Uncharacterized protein</fullName>
    </submittedName>
</protein>
<keyword evidence="1" id="KW-0472">Membrane</keyword>
<feature type="transmembrane region" description="Helical" evidence="1">
    <location>
        <begin position="93"/>
        <end position="116"/>
    </location>
</feature>
<evidence type="ECO:0000256" key="1">
    <source>
        <dbReference type="SAM" id="Phobius"/>
    </source>
</evidence>
<sequence length="123" mass="13641">RLVQLVARRGRVPHLVQRVVGVRGLRLGVASPCVGGAQRAQRLRGCALGGFPLVVRLLAHRYHQSAHQEDGGQGLERRFVVPWLRLAAVSSHFFLIAAWTSFASNAAPCYFVCFSLQLRRRKG</sequence>
<keyword evidence="1" id="KW-0812">Transmembrane</keyword>
<proteinExistence type="predicted"/>
<evidence type="ECO:0000313" key="2">
    <source>
        <dbReference type="EMBL" id="CAH0371435.1"/>
    </source>
</evidence>
<gene>
    <name evidence="2" type="ORF">PECAL_3P13790</name>
</gene>
<keyword evidence="1" id="KW-1133">Transmembrane helix</keyword>
<dbReference type="Proteomes" id="UP000789595">
    <property type="component" value="Unassembled WGS sequence"/>
</dbReference>
<dbReference type="EMBL" id="CAKKNE010000003">
    <property type="protein sequence ID" value="CAH0371435.1"/>
    <property type="molecule type" value="Genomic_DNA"/>
</dbReference>
<feature type="non-terminal residue" evidence="2">
    <location>
        <position position="1"/>
    </location>
</feature>